<evidence type="ECO:0000313" key="1">
    <source>
        <dbReference type="EMBL" id="SVB10162.1"/>
    </source>
</evidence>
<proteinExistence type="predicted"/>
<name>A0A382BA37_9ZZZZ</name>
<dbReference type="AlphaFoldDB" id="A0A382BA37"/>
<reference evidence="1" key="1">
    <citation type="submission" date="2018-05" db="EMBL/GenBank/DDBJ databases">
        <authorList>
            <person name="Lanie J.A."/>
            <person name="Ng W.-L."/>
            <person name="Kazmierczak K.M."/>
            <person name="Andrzejewski T.M."/>
            <person name="Davidsen T.M."/>
            <person name="Wayne K.J."/>
            <person name="Tettelin H."/>
            <person name="Glass J.I."/>
            <person name="Rusch D."/>
            <person name="Podicherti R."/>
            <person name="Tsui H.-C.T."/>
            <person name="Winkler M.E."/>
        </authorList>
    </citation>
    <scope>NUCLEOTIDE SEQUENCE</scope>
</reference>
<sequence length="26" mass="2992">MVAVLDRCKNFNELKGLILDHSDETM</sequence>
<organism evidence="1">
    <name type="scientific">marine metagenome</name>
    <dbReference type="NCBI Taxonomy" id="408172"/>
    <lineage>
        <taxon>unclassified sequences</taxon>
        <taxon>metagenomes</taxon>
        <taxon>ecological metagenomes</taxon>
    </lineage>
</organism>
<dbReference type="EMBL" id="UINC01028702">
    <property type="protein sequence ID" value="SVB10162.1"/>
    <property type="molecule type" value="Genomic_DNA"/>
</dbReference>
<gene>
    <name evidence="1" type="ORF">METZ01_LOCUS163016</name>
</gene>
<accession>A0A382BA37</accession>
<protein>
    <submittedName>
        <fullName evidence="1">Uncharacterized protein</fullName>
    </submittedName>
</protein>